<accession>A0A2G9YTX2</accession>
<dbReference type="Pfam" id="PF00266">
    <property type="entry name" value="Aminotran_5"/>
    <property type="match status" value="1"/>
</dbReference>
<dbReference type="SUPFAM" id="SSF53383">
    <property type="entry name" value="PLP-dependent transferases"/>
    <property type="match status" value="1"/>
</dbReference>
<proteinExistence type="predicted"/>
<dbReference type="InterPro" id="IPR000192">
    <property type="entry name" value="Aminotrans_V_dom"/>
</dbReference>
<dbReference type="Proteomes" id="UP000229976">
    <property type="component" value="Unassembled WGS sequence"/>
</dbReference>
<dbReference type="Gene3D" id="3.40.640.10">
    <property type="entry name" value="Type I PLP-dependent aspartate aminotransferase-like (Major domain)"/>
    <property type="match status" value="1"/>
</dbReference>
<comment type="caution">
    <text evidence="3">The sequence shown here is derived from an EMBL/GenBank/DDBJ whole genome shotgun (WGS) entry which is preliminary data.</text>
</comment>
<name>A0A2G9YTX2_9BACT</name>
<evidence type="ECO:0000259" key="2">
    <source>
        <dbReference type="Pfam" id="PF00266"/>
    </source>
</evidence>
<feature type="domain" description="Aminotransferase class V" evidence="2">
    <location>
        <begin position="164"/>
        <end position="271"/>
    </location>
</feature>
<dbReference type="InterPro" id="IPR015421">
    <property type="entry name" value="PyrdxlP-dep_Trfase_major"/>
</dbReference>
<dbReference type="Gene3D" id="3.90.1150.10">
    <property type="entry name" value="Aspartate Aminotransferase, domain 1"/>
    <property type="match status" value="1"/>
</dbReference>
<dbReference type="EMBL" id="PCRO01000033">
    <property type="protein sequence ID" value="PIP22704.1"/>
    <property type="molecule type" value="Genomic_DNA"/>
</dbReference>
<dbReference type="PANTHER" id="PTHR43586:SF8">
    <property type="entry name" value="CYSTEINE DESULFURASE 1, CHLOROPLASTIC"/>
    <property type="match status" value="1"/>
</dbReference>
<evidence type="ECO:0000313" key="4">
    <source>
        <dbReference type="Proteomes" id="UP000229976"/>
    </source>
</evidence>
<dbReference type="InterPro" id="IPR015424">
    <property type="entry name" value="PyrdxlP-dep_Trfase"/>
</dbReference>
<organism evidence="3 4">
    <name type="scientific">Candidatus Nealsonbacteria bacterium CG23_combo_of_CG06-09_8_20_14_all_39_17</name>
    <dbReference type="NCBI Taxonomy" id="1974722"/>
    <lineage>
        <taxon>Bacteria</taxon>
        <taxon>Candidatus Nealsoniibacteriota</taxon>
    </lineage>
</organism>
<gene>
    <name evidence="3" type="ORF">COX37_02515</name>
</gene>
<sequence>MKTRKEDNIIYHGSNWVLVETQDDNLFDILYKEGYERVVLVNQLGVDGTFEYIIGKKTEKTDDFPVGPETEEGSILFELNKLEMGWAGSIQYGGAPINTDGSRSLLTPQMVISVINKVVNKKDEQNFLIGKDQQFEIDPEKLFSKESSCYQVETDRLGKVSYVNIDNAATTPPFISVQNGVNDYLKTYGSVHRGAGTKSKISTDIYEQTRQVIKNFVGAPENFYVLFSGNTTGAMNNVAYFFSFLDGKVAVSEIEHSSSWLPWIKAEGERSLGANRVDFAHVHETQEKIQEAGREMVLRYPLNSEGEFDLAGIEEMLKK</sequence>
<evidence type="ECO:0000313" key="3">
    <source>
        <dbReference type="EMBL" id="PIP22704.1"/>
    </source>
</evidence>
<dbReference type="AlphaFoldDB" id="A0A2G9YTX2"/>
<keyword evidence="1" id="KW-0663">Pyridoxal phosphate</keyword>
<reference evidence="3 4" key="1">
    <citation type="submission" date="2017-09" db="EMBL/GenBank/DDBJ databases">
        <title>Depth-based differentiation of microbial function through sediment-hosted aquifers and enrichment of novel symbionts in the deep terrestrial subsurface.</title>
        <authorList>
            <person name="Probst A.J."/>
            <person name="Ladd B."/>
            <person name="Jarett J.K."/>
            <person name="Geller-Mcgrath D.E."/>
            <person name="Sieber C.M."/>
            <person name="Emerson J.B."/>
            <person name="Anantharaman K."/>
            <person name="Thomas B.C."/>
            <person name="Malmstrom R."/>
            <person name="Stieglmeier M."/>
            <person name="Klingl A."/>
            <person name="Woyke T."/>
            <person name="Ryan C.M."/>
            <person name="Banfield J.F."/>
        </authorList>
    </citation>
    <scope>NUCLEOTIDE SEQUENCE [LARGE SCALE GENOMIC DNA]</scope>
    <source>
        <strain evidence="3">CG23_combo_of_CG06-09_8_20_14_all_39_17</strain>
    </source>
</reference>
<evidence type="ECO:0000256" key="1">
    <source>
        <dbReference type="ARBA" id="ARBA00022898"/>
    </source>
</evidence>
<dbReference type="InterPro" id="IPR015422">
    <property type="entry name" value="PyrdxlP-dep_Trfase_small"/>
</dbReference>
<dbReference type="PANTHER" id="PTHR43586">
    <property type="entry name" value="CYSTEINE DESULFURASE"/>
    <property type="match status" value="1"/>
</dbReference>
<protein>
    <recommendedName>
        <fullName evidence="2">Aminotransferase class V domain-containing protein</fullName>
    </recommendedName>
</protein>